<evidence type="ECO:0000313" key="1">
    <source>
        <dbReference type="EMBL" id="CAF0998632.1"/>
    </source>
</evidence>
<dbReference type="AlphaFoldDB" id="A0A814GMP9"/>
<dbReference type="EMBL" id="CAJNOU010000442">
    <property type="protein sequence ID" value="CAF0998632.1"/>
    <property type="molecule type" value="Genomic_DNA"/>
</dbReference>
<organism evidence="1 2">
    <name type="scientific">Rotaria sordida</name>
    <dbReference type="NCBI Taxonomy" id="392033"/>
    <lineage>
        <taxon>Eukaryota</taxon>
        <taxon>Metazoa</taxon>
        <taxon>Spiralia</taxon>
        <taxon>Gnathifera</taxon>
        <taxon>Rotifera</taxon>
        <taxon>Eurotatoria</taxon>
        <taxon>Bdelloidea</taxon>
        <taxon>Philodinida</taxon>
        <taxon>Philodinidae</taxon>
        <taxon>Rotaria</taxon>
    </lineage>
</organism>
<reference evidence="1" key="1">
    <citation type="submission" date="2021-02" db="EMBL/GenBank/DDBJ databases">
        <authorList>
            <person name="Nowell W R."/>
        </authorList>
    </citation>
    <scope>NUCLEOTIDE SEQUENCE</scope>
</reference>
<protein>
    <recommendedName>
        <fullName evidence="3">Peroxide-inducible transcript 1 protein</fullName>
    </recommendedName>
</protein>
<dbReference type="Proteomes" id="UP000663889">
    <property type="component" value="Unassembled WGS sequence"/>
</dbReference>
<proteinExistence type="predicted"/>
<evidence type="ECO:0000313" key="2">
    <source>
        <dbReference type="Proteomes" id="UP000663889"/>
    </source>
</evidence>
<name>A0A814GMP9_9BILA</name>
<accession>A0A814GMP9</accession>
<comment type="caution">
    <text evidence="1">The sequence shown here is derived from an EMBL/GenBank/DDBJ whole genome shotgun (WGS) entry which is preliminary data.</text>
</comment>
<evidence type="ECO:0008006" key="3">
    <source>
        <dbReference type="Google" id="ProtNLM"/>
    </source>
</evidence>
<gene>
    <name evidence="1" type="ORF">SEV965_LOCUS10664</name>
</gene>
<sequence length="191" mass="21436">MDQYEKIEARKKILNSNKLSSSVSDIDQLCNLIDESTFGLKTLPSSKFHSVPSYQVKAFRSSRLKRLHSSSITKSNIIRNENVSLFRSMHFSLSSSLLKRFRSLSTYNLPQTRHSSSPTITLFRTQSILPSINEAEVNSSTTTTQSQLSCTIVDTCRTTANSCNVEELAAYLDNFLYLPKSLSGAAELMYT</sequence>